<reference evidence="2 3" key="1">
    <citation type="submission" date="2017-12" db="EMBL/GenBank/DDBJ databases">
        <title>The characterization of oligonucleotides binding to NgAgo.</title>
        <authorList>
            <person name="Jiang L."/>
            <person name="He B."/>
            <person name="Kang J."/>
            <person name="Yu M."/>
            <person name="Li N."/>
            <person name="Fang Y."/>
            <person name="Tang Z."/>
            <person name="Wu P."/>
            <person name="Yao P."/>
            <person name="Huang J."/>
        </authorList>
    </citation>
    <scope>NUCLEOTIDE SEQUENCE [LARGE SCALE GENOMIC DNA]</scope>
    <source>
        <strain evidence="2 3">SP2</strain>
        <tissue evidence="2">Freeze-dried powder thallus</tissue>
    </source>
</reference>
<dbReference type="Proteomes" id="UP000234484">
    <property type="component" value="Unassembled WGS sequence"/>
</dbReference>
<dbReference type="EMBL" id="PKKI01000033">
    <property type="protein sequence ID" value="PLK19995.1"/>
    <property type="molecule type" value="Genomic_DNA"/>
</dbReference>
<comment type="caution">
    <text evidence="2">The sequence shown here is derived from an EMBL/GenBank/DDBJ whole genome shotgun (WGS) entry which is preliminary data.</text>
</comment>
<protein>
    <submittedName>
        <fullName evidence="2">Uncharacterized protein</fullName>
    </submittedName>
</protein>
<proteinExistence type="predicted"/>
<dbReference type="AlphaFoldDB" id="A0A2J4JDM7"/>
<evidence type="ECO:0000313" key="3">
    <source>
        <dbReference type="Proteomes" id="UP000234484"/>
    </source>
</evidence>
<organism evidence="2 3">
    <name type="scientific">Natronobacterium gregoryi (strain ATCC 43098 / DSM 3393 / CCM 3738 / CIP 104747 / IAM 13177 / JCM 8860 / NBRC 102187 / NCIMB 2189 / SP2)</name>
    <dbReference type="NCBI Taxonomy" id="797304"/>
    <lineage>
        <taxon>Archaea</taxon>
        <taxon>Methanobacteriati</taxon>
        <taxon>Methanobacteriota</taxon>
        <taxon>Stenosarchaea group</taxon>
        <taxon>Halobacteria</taxon>
        <taxon>Halobacteriales</taxon>
        <taxon>Natrialbaceae</taxon>
        <taxon>Natronobacterium</taxon>
    </lineage>
</organism>
<gene>
    <name evidence="2" type="ORF">CYV19_11795</name>
</gene>
<evidence type="ECO:0000313" key="2">
    <source>
        <dbReference type="EMBL" id="PLK19995.1"/>
    </source>
</evidence>
<evidence type="ECO:0000256" key="1">
    <source>
        <dbReference type="SAM" id="MobiDB-lite"/>
    </source>
</evidence>
<sequence length="150" mass="16078">MAQTDHDSRSEVECTSQSRLGTVLVPSQPSTDGPNRATPPDSAHQFRLGPPLVFDRNRTAFSVGTSDCGDADIDDSASRQFFVGEPRADARDATTAGGAYAICARPQNARVLMCKRDALRFVNAVSGGTLSLLPRRSRISSCLLRSLDPP</sequence>
<feature type="region of interest" description="Disordered" evidence="1">
    <location>
        <begin position="1"/>
        <end position="49"/>
    </location>
</feature>
<accession>A0A2J4JDM7</accession>
<feature type="compositionally biased region" description="Basic and acidic residues" evidence="1">
    <location>
        <begin position="1"/>
        <end position="12"/>
    </location>
</feature>
<name>A0A2J4JDM7_NATGS</name>
<feature type="compositionally biased region" description="Polar residues" evidence="1">
    <location>
        <begin position="13"/>
        <end position="33"/>
    </location>
</feature>